<evidence type="ECO:0000256" key="2">
    <source>
        <dbReference type="ARBA" id="ARBA00011407"/>
    </source>
</evidence>
<dbReference type="InterPro" id="IPR044748">
    <property type="entry name" value="Trm3/TARBP1_C"/>
</dbReference>
<keyword evidence="3" id="KW-0489">Methyltransferase</keyword>
<comment type="caution">
    <text evidence="15">The sequence shown here is derived from an EMBL/GenBank/DDBJ whole genome shotgun (WGS) entry which is preliminary data.</text>
</comment>
<keyword evidence="6" id="KW-0694">RNA-binding</keyword>
<keyword evidence="5" id="KW-0949">S-adenosyl-L-methionine</keyword>
<evidence type="ECO:0000256" key="7">
    <source>
        <dbReference type="ARBA" id="ARBA00022990"/>
    </source>
</evidence>
<name>A0AAW1ZT38_CULAL</name>
<comment type="similarity">
    <text evidence="1">Belongs to the class IV-like SAM-binding methyltransferase superfamily. RNA methyltransferase TrmH family.</text>
</comment>
<dbReference type="GO" id="GO:0141100">
    <property type="term" value="F:tRNA (guanine(18)-2'-O)-methyltransferase activity"/>
    <property type="evidence" value="ECO:0007669"/>
    <property type="project" value="UniProtKB-EC"/>
</dbReference>
<feature type="domain" description="TARBP1" evidence="14">
    <location>
        <begin position="217"/>
        <end position="349"/>
    </location>
</feature>
<dbReference type="InterPro" id="IPR025806">
    <property type="entry name" value="TARBP1"/>
</dbReference>
<dbReference type="CDD" id="cd18091">
    <property type="entry name" value="SpoU-like_TRM3-like"/>
    <property type="match status" value="1"/>
</dbReference>
<evidence type="ECO:0000256" key="5">
    <source>
        <dbReference type="ARBA" id="ARBA00022691"/>
    </source>
</evidence>
<proteinExistence type="inferred from homology"/>
<evidence type="ECO:0000256" key="1">
    <source>
        <dbReference type="ARBA" id="ARBA00007228"/>
    </source>
</evidence>
<dbReference type="InterPro" id="IPR001537">
    <property type="entry name" value="SpoU_MeTrfase"/>
</dbReference>
<sequence length="1589" mass="179698">MSNFLIRTLLSRYPDPENLINNLCWPSTSRPDIEKIEALTVLIKELSNKSQEERCISKVQSVIWDQCMPLLQMISSADDDGGKDLLSAVCGLFAVCVSVCQADDVPGQVIHVLLQVLMTRDDGNHETDRLDVDVAIEVTAVLLSSISYDGDIISRTLACTLSCVKDLSDSIISKIIVRIWFTILKSCNKEAESEVLRQIWDDLLSWHQRDQTESVSARVLLCLTALSDHLYSSETSQNRPDPRRSQRFFRAIQAGLTHKDSVTRKRALYLLTRCVALAEIKKEDVFTSEEPHTDEILFRWAPEKQQLLREFWEDFALVLETLEENQIHVIRPVLNRIDMLVETTATDIQGGLFSPSWLLCVYQRMFHSENKAVMKEGVNHLLELKALHRSAFALAFSQFVIGPLMDVLAESSLYHRAPQQNIRDCPELGVKLQIFVVNFFSSLPEENRGSVLLQLIQRLGSRQWCAVPLLFLSQALSCLSPCPLLGSDGLNAFREVLRCTMITHQVLLRGASQCFLLHAALCLTDVTTVSLDEIFGFLVHFRADESLCRGTALWKELCNWLQTNEGRFRLTDGDLGSPVELHTATSNSKGASIFSYVQQRLKTFLTVPANTDQTGSLPDPGEAELLARTVLLTADLQHTRSEEPGLELLLQPLLDVLRRLSTNVYLVLHKTDKSLQLLLRLLQLHRRRSDTEKENEDVVAVALKTHMLSVVDSVQEFLLRRLSGELRELCDVERSELYLSVLRELVLTYSTVSWYGSNLQQNYIPKLTTHCLRILNEPSEQNPSVSGQVQRVVSMATLALLCDMADRGVLKSQSEAMRSLHSLTNYFYPSSSSQHLNQTLLKPTTATVSHPEDGLLLKDWGRIVAQFIGNQWMCLSFLQKTAGTLRAAEAPEVLRAAVDALALLPGHLVLPVLDFMASVLPQVVQCEESLCVEAICASWKVVQALSTNPHDFWSTLQGFVRLAFNQGLLQLTEEQNPRITACIQQIVSELMELAQVRSGVFNVLIQHCCETWLPSGAAEGVQSDAVFSTALLHLNILTEACVYGPVFRRDQRLVQEVQSYVEQLGDTCAANTAVSSDNRDDQYPRVCALAFLCRLNPSNHLHQRLMEELVQRLLRKDAEISKSKVRYYSNSIQHRVKNRVWQTLLLLLHKLRPEFVSDCVLSHVCEAGFCSNQASVKYLIEWALILILHQNPSHIQNLWNCFSLDHEKTKTSICTFLSVLVHMNVLLPKLQDKEVQWRRAVEVSLQWCFSHNFSVRLYALLALKRVWELEDACVHMEENLGGLTTVVQACLQQAEAMQNTGNAMKNWSRIQEHFFFSAFHPIRDYSVETIFQTFPSLSELAEDEWLPLWKFESFVVFPICTALPLKNHASDLGELQPGDWIQQDKGDLEQEERWVEVQKKITPWKLSVQEQEPELIAQQRAARLGKLTSSLLVVASLIDKPTNLGGLCRTCEIFGAKALVLDSLRHINDKQFQALSVSSELWLPMLEVKPAELSDYLQLKKREGYWVIGVEQTSNSQSLQDYTFPERSLLLLGNEREGIPANLLQLVDVCVEIPQHGVTRSLNVHVSAALLVWEYTRQHLGQNPAAPLC</sequence>
<evidence type="ECO:0000256" key="9">
    <source>
        <dbReference type="ARBA" id="ARBA00093361"/>
    </source>
</evidence>
<evidence type="ECO:0000256" key="6">
    <source>
        <dbReference type="ARBA" id="ARBA00022884"/>
    </source>
</evidence>
<dbReference type="InterPro" id="IPR045330">
    <property type="entry name" value="TRM3/TARBP1"/>
</dbReference>
<evidence type="ECO:0000256" key="10">
    <source>
        <dbReference type="ARBA" id="ARBA00093594"/>
    </source>
</evidence>
<comment type="catalytic activity">
    <reaction evidence="8">
        <text>guanosine(18) in tRNA + S-adenosyl-L-methionine = 2'-O-methylguanosine(18) in tRNA + S-adenosyl-L-homocysteine + H(+)</text>
        <dbReference type="Rhea" id="RHEA:20077"/>
        <dbReference type="Rhea" id="RHEA-COMP:10190"/>
        <dbReference type="Rhea" id="RHEA-COMP:10192"/>
        <dbReference type="ChEBI" id="CHEBI:15378"/>
        <dbReference type="ChEBI" id="CHEBI:57856"/>
        <dbReference type="ChEBI" id="CHEBI:59789"/>
        <dbReference type="ChEBI" id="CHEBI:74269"/>
        <dbReference type="ChEBI" id="CHEBI:74445"/>
        <dbReference type="EC" id="2.1.1.34"/>
    </reaction>
    <physiologicalReaction direction="left-to-right" evidence="8">
        <dbReference type="Rhea" id="RHEA:20078"/>
    </physiologicalReaction>
</comment>
<evidence type="ECO:0000259" key="13">
    <source>
        <dbReference type="Pfam" id="PF00588"/>
    </source>
</evidence>
<dbReference type="Proteomes" id="UP001479290">
    <property type="component" value="Unassembled WGS sequence"/>
</dbReference>
<dbReference type="GO" id="GO:0030488">
    <property type="term" value="P:tRNA methylation"/>
    <property type="evidence" value="ECO:0007669"/>
    <property type="project" value="InterPro"/>
</dbReference>
<feature type="domain" description="tRNA/rRNA methyltransferase SpoU type" evidence="13">
    <location>
        <begin position="1431"/>
        <end position="1572"/>
    </location>
</feature>
<dbReference type="EC" id="2.1.1.34" evidence="10"/>
<dbReference type="SUPFAM" id="SSF48371">
    <property type="entry name" value="ARM repeat"/>
    <property type="match status" value="1"/>
</dbReference>
<dbReference type="Pfam" id="PF25050">
    <property type="entry name" value="TARBP1"/>
    <property type="match status" value="1"/>
</dbReference>
<keyword evidence="4" id="KW-0808">Transferase</keyword>
<comment type="subunit">
    <text evidence="2">Monomer and homodimer.</text>
</comment>
<reference evidence="15 16" key="1">
    <citation type="submission" date="2024-05" db="EMBL/GenBank/DDBJ databases">
        <title>A high-quality chromosomal-level genome assembly of Topmouth culter (Culter alburnus).</title>
        <authorList>
            <person name="Zhao H."/>
        </authorList>
    </citation>
    <scope>NUCLEOTIDE SEQUENCE [LARGE SCALE GENOMIC DNA]</scope>
    <source>
        <strain evidence="15">CATC2023</strain>
        <tissue evidence="15">Muscle</tissue>
    </source>
</reference>
<keyword evidence="16" id="KW-1185">Reference proteome</keyword>
<dbReference type="FunFam" id="3.40.1280.10:FF:000010">
    <property type="entry name" value="probable methyltransferase TARBP1"/>
    <property type="match status" value="1"/>
</dbReference>
<gene>
    <name evidence="15" type="ORF">ABG768_005365</name>
</gene>
<dbReference type="PANTHER" id="PTHR12029:SF11">
    <property type="entry name" value="METHYLTRANSFERASE TARBP1-RELATED"/>
    <property type="match status" value="1"/>
</dbReference>
<dbReference type="InterPro" id="IPR056921">
    <property type="entry name" value="TARBP1_dom"/>
</dbReference>
<evidence type="ECO:0000256" key="4">
    <source>
        <dbReference type="ARBA" id="ARBA00022679"/>
    </source>
</evidence>
<dbReference type="EMBL" id="JAWDJR010000013">
    <property type="protein sequence ID" value="KAK9964167.1"/>
    <property type="molecule type" value="Genomic_DNA"/>
</dbReference>
<accession>A0AAW1ZT38</accession>
<dbReference type="PANTHER" id="PTHR12029">
    <property type="entry name" value="RNA METHYLTRANSFERASE"/>
    <property type="match status" value="1"/>
</dbReference>
<keyword evidence="7" id="KW-0007">Acetylation</keyword>
<dbReference type="Pfam" id="PF00588">
    <property type="entry name" value="SpoU_methylase"/>
    <property type="match status" value="1"/>
</dbReference>
<evidence type="ECO:0000313" key="15">
    <source>
        <dbReference type="EMBL" id="KAK9964167.1"/>
    </source>
</evidence>
<evidence type="ECO:0000313" key="16">
    <source>
        <dbReference type="Proteomes" id="UP001479290"/>
    </source>
</evidence>
<evidence type="ECO:0000256" key="12">
    <source>
        <dbReference type="ARBA" id="ARBA00093656"/>
    </source>
</evidence>
<evidence type="ECO:0000256" key="3">
    <source>
        <dbReference type="ARBA" id="ARBA00022603"/>
    </source>
</evidence>
<evidence type="ECO:0000256" key="11">
    <source>
        <dbReference type="ARBA" id="ARBA00093636"/>
    </source>
</evidence>
<dbReference type="InterPro" id="IPR029026">
    <property type="entry name" value="tRNA_m1G_MTases_N"/>
</dbReference>
<dbReference type="Gene3D" id="3.40.1280.10">
    <property type="match status" value="1"/>
</dbReference>
<evidence type="ECO:0000259" key="14">
    <source>
        <dbReference type="Pfam" id="PF25050"/>
    </source>
</evidence>
<organism evidence="15 16">
    <name type="scientific">Culter alburnus</name>
    <name type="common">Topmouth culter</name>
    <dbReference type="NCBI Taxonomy" id="194366"/>
    <lineage>
        <taxon>Eukaryota</taxon>
        <taxon>Metazoa</taxon>
        <taxon>Chordata</taxon>
        <taxon>Craniata</taxon>
        <taxon>Vertebrata</taxon>
        <taxon>Euteleostomi</taxon>
        <taxon>Actinopterygii</taxon>
        <taxon>Neopterygii</taxon>
        <taxon>Teleostei</taxon>
        <taxon>Ostariophysi</taxon>
        <taxon>Cypriniformes</taxon>
        <taxon>Xenocyprididae</taxon>
        <taxon>Xenocypridinae</taxon>
        <taxon>Culter</taxon>
    </lineage>
</organism>
<dbReference type="SUPFAM" id="SSF75217">
    <property type="entry name" value="alpha/beta knot"/>
    <property type="match status" value="1"/>
</dbReference>
<dbReference type="GO" id="GO:0003723">
    <property type="term" value="F:RNA binding"/>
    <property type="evidence" value="ECO:0007669"/>
    <property type="project" value="UniProtKB-KW"/>
</dbReference>
<comment type="function">
    <text evidence="9">S-adenosyl-L-methionine-dependent 2'-O-ribose methyltransferase that catalyzes the formation of 2'-O-methylguanosine at position 18 (Gm18) in a subset of tRNA. Selectively mediates Gm18 methylation of tRNAGln-TTG/CTG and tRNASer-TGA/GCT. Gm18 modification can enhance the stability of modified tRNAs.</text>
</comment>
<dbReference type="PROSITE" id="PS51624">
    <property type="entry name" value="SAM_MT_TRMH_2"/>
    <property type="match status" value="1"/>
</dbReference>
<evidence type="ECO:0000256" key="8">
    <source>
        <dbReference type="ARBA" id="ARBA00093266"/>
    </source>
</evidence>
<dbReference type="InterPro" id="IPR016024">
    <property type="entry name" value="ARM-type_fold"/>
</dbReference>
<protein>
    <recommendedName>
        <fullName evidence="11">tRNA (guanosine(18)-2'-O)-methyltransferase TARBP1</fullName>
        <ecNumber evidence="10">2.1.1.34</ecNumber>
    </recommendedName>
    <alternativeName>
        <fullName evidence="12">TAR RNA-binding protein 1</fullName>
    </alternativeName>
</protein>
<dbReference type="InterPro" id="IPR029028">
    <property type="entry name" value="Alpha/beta_knot_MTases"/>
</dbReference>